<accession>A0AAN6WM29</accession>
<evidence type="ECO:0000313" key="1">
    <source>
        <dbReference type="EMBL" id="KAK4184549.1"/>
    </source>
</evidence>
<dbReference type="EMBL" id="MU864483">
    <property type="protein sequence ID" value="KAK4184549.1"/>
    <property type="molecule type" value="Genomic_DNA"/>
</dbReference>
<protein>
    <submittedName>
        <fullName evidence="1">Uncharacterized protein</fullName>
    </submittedName>
</protein>
<keyword evidence="2" id="KW-1185">Reference proteome</keyword>
<organism evidence="1 2">
    <name type="scientific">Podospora australis</name>
    <dbReference type="NCBI Taxonomy" id="1536484"/>
    <lineage>
        <taxon>Eukaryota</taxon>
        <taxon>Fungi</taxon>
        <taxon>Dikarya</taxon>
        <taxon>Ascomycota</taxon>
        <taxon>Pezizomycotina</taxon>
        <taxon>Sordariomycetes</taxon>
        <taxon>Sordariomycetidae</taxon>
        <taxon>Sordariales</taxon>
        <taxon>Podosporaceae</taxon>
        <taxon>Podospora</taxon>
    </lineage>
</organism>
<comment type="caution">
    <text evidence="1">The sequence shown here is derived from an EMBL/GenBank/DDBJ whole genome shotgun (WGS) entry which is preliminary data.</text>
</comment>
<sequence>MPSTYNPSGSNSNCFFVTLAYLLGLKSVDQLPPAIHQKMQDSPDGVYADFDMKDVKECLGATGRKYRLKQWLFKDDGSEVRAGTAMCRNEQFLLSEWQVPMLGVGYVTTKGVSHFVVLKDGHPPKYVCYQNNSNGKDVWGDVKRDWTDPAEGNKVV</sequence>
<dbReference type="Proteomes" id="UP001302126">
    <property type="component" value="Unassembled WGS sequence"/>
</dbReference>
<dbReference type="AlphaFoldDB" id="A0AAN6WM29"/>
<reference evidence="1" key="2">
    <citation type="submission" date="2023-05" db="EMBL/GenBank/DDBJ databases">
        <authorList>
            <consortium name="Lawrence Berkeley National Laboratory"/>
            <person name="Steindorff A."/>
            <person name="Hensen N."/>
            <person name="Bonometti L."/>
            <person name="Westerberg I."/>
            <person name="Brannstrom I.O."/>
            <person name="Guillou S."/>
            <person name="Cros-Aarteil S."/>
            <person name="Calhoun S."/>
            <person name="Haridas S."/>
            <person name="Kuo A."/>
            <person name="Mondo S."/>
            <person name="Pangilinan J."/>
            <person name="Riley R."/>
            <person name="Labutti K."/>
            <person name="Andreopoulos B."/>
            <person name="Lipzen A."/>
            <person name="Chen C."/>
            <person name="Yanf M."/>
            <person name="Daum C."/>
            <person name="Ng V."/>
            <person name="Clum A."/>
            <person name="Ohm R."/>
            <person name="Martin F."/>
            <person name="Silar P."/>
            <person name="Natvig D."/>
            <person name="Lalanne C."/>
            <person name="Gautier V."/>
            <person name="Ament-Velasquez S.L."/>
            <person name="Kruys A."/>
            <person name="Hutchinson M.I."/>
            <person name="Powell A.J."/>
            <person name="Barry K."/>
            <person name="Miller A.N."/>
            <person name="Grigoriev I.V."/>
            <person name="Debuchy R."/>
            <person name="Gladieux P."/>
            <person name="Thoren M.H."/>
            <person name="Johannesson H."/>
        </authorList>
    </citation>
    <scope>NUCLEOTIDE SEQUENCE</scope>
    <source>
        <strain evidence="1">PSN309</strain>
    </source>
</reference>
<evidence type="ECO:0000313" key="2">
    <source>
        <dbReference type="Proteomes" id="UP001302126"/>
    </source>
</evidence>
<proteinExistence type="predicted"/>
<name>A0AAN6WM29_9PEZI</name>
<reference evidence="1" key="1">
    <citation type="journal article" date="2023" name="Mol. Phylogenet. Evol.">
        <title>Genome-scale phylogeny and comparative genomics of the fungal order Sordariales.</title>
        <authorList>
            <person name="Hensen N."/>
            <person name="Bonometti L."/>
            <person name="Westerberg I."/>
            <person name="Brannstrom I.O."/>
            <person name="Guillou S."/>
            <person name="Cros-Aarteil S."/>
            <person name="Calhoun S."/>
            <person name="Haridas S."/>
            <person name="Kuo A."/>
            <person name="Mondo S."/>
            <person name="Pangilinan J."/>
            <person name="Riley R."/>
            <person name="LaButti K."/>
            <person name="Andreopoulos B."/>
            <person name="Lipzen A."/>
            <person name="Chen C."/>
            <person name="Yan M."/>
            <person name="Daum C."/>
            <person name="Ng V."/>
            <person name="Clum A."/>
            <person name="Steindorff A."/>
            <person name="Ohm R.A."/>
            <person name="Martin F."/>
            <person name="Silar P."/>
            <person name="Natvig D.O."/>
            <person name="Lalanne C."/>
            <person name="Gautier V."/>
            <person name="Ament-Velasquez S.L."/>
            <person name="Kruys A."/>
            <person name="Hutchinson M.I."/>
            <person name="Powell A.J."/>
            <person name="Barry K."/>
            <person name="Miller A.N."/>
            <person name="Grigoriev I.V."/>
            <person name="Debuchy R."/>
            <person name="Gladieux P."/>
            <person name="Hiltunen Thoren M."/>
            <person name="Johannesson H."/>
        </authorList>
    </citation>
    <scope>NUCLEOTIDE SEQUENCE</scope>
    <source>
        <strain evidence="1">PSN309</strain>
    </source>
</reference>
<feature type="non-terminal residue" evidence="1">
    <location>
        <position position="156"/>
    </location>
</feature>
<gene>
    <name evidence="1" type="ORF">QBC35DRAFT_455133</name>
</gene>